<feature type="compositionally biased region" description="Low complexity" evidence="1">
    <location>
        <begin position="417"/>
        <end position="428"/>
    </location>
</feature>
<name>A0A2N5RWG7_9BASI</name>
<feature type="region of interest" description="Disordered" evidence="1">
    <location>
        <begin position="308"/>
        <end position="327"/>
    </location>
</feature>
<reference evidence="3 4" key="1">
    <citation type="submission" date="2017-11" db="EMBL/GenBank/DDBJ databases">
        <title>De novo assembly and phasing of dikaryotic genomes from two isolates of Puccinia coronata f. sp. avenae, the causal agent of oat crown rust.</title>
        <authorList>
            <person name="Miller M.E."/>
            <person name="Zhang Y."/>
            <person name="Omidvar V."/>
            <person name="Sperschneider J."/>
            <person name="Schwessinger B."/>
            <person name="Raley C."/>
            <person name="Palmer J.M."/>
            <person name="Garnica D."/>
            <person name="Upadhyaya N."/>
            <person name="Rathjen J."/>
            <person name="Taylor J.M."/>
            <person name="Park R.F."/>
            <person name="Dodds P.N."/>
            <person name="Hirsch C.D."/>
            <person name="Kianian S.F."/>
            <person name="Figueroa M."/>
        </authorList>
    </citation>
    <scope>NUCLEOTIDE SEQUENCE [LARGE SCALE GENOMIC DNA]</scope>
    <source>
        <strain evidence="3">12SD80</strain>
    </source>
</reference>
<keyword evidence="2" id="KW-0472">Membrane</keyword>
<dbReference type="AlphaFoldDB" id="A0A2N5RWG7"/>
<protein>
    <submittedName>
        <fullName evidence="3">Uncharacterized protein</fullName>
    </submittedName>
</protein>
<feature type="region of interest" description="Disordered" evidence="1">
    <location>
        <begin position="1"/>
        <end position="31"/>
    </location>
</feature>
<feature type="compositionally biased region" description="Acidic residues" evidence="1">
    <location>
        <begin position="387"/>
        <end position="406"/>
    </location>
</feature>
<evidence type="ECO:0000256" key="1">
    <source>
        <dbReference type="SAM" id="MobiDB-lite"/>
    </source>
</evidence>
<dbReference type="Proteomes" id="UP000235392">
    <property type="component" value="Unassembled WGS sequence"/>
</dbReference>
<organism evidence="3 4">
    <name type="scientific">Puccinia coronata f. sp. avenae</name>
    <dbReference type="NCBI Taxonomy" id="200324"/>
    <lineage>
        <taxon>Eukaryota</taxon>
        <taxon>Fungi</taxon>
        <taxon>Dikarya</taxon>
        <taxon>Basidiomycota</taxon>
        <taxon>Pucciniomycotina</taxon>
        <taxon>Pucciniomycetes</taxon>
        <taxon>Pucciniales</taxon>
        <taxon>Pucciniaceae</taxon>
        <taxon>Puccinia</taxon>
    </lineage>
</organism>
<accession>A0A2N5RWG7</accession>
<feature type="compositionally biased region" description="Basic and acidic residues" evidence="1">
    <location>
        <begin position="312"/>
        <end position="321"/>
    </location>
</feature>
<keyword evidence="2" id="KW-1133">Transmembrane helix</keyword>
<dbReference type="EMBL" id="PGCI01001357">
    <property type="protein sequence ID" value="PLW05336.1"/>
    <property type="molecule type" value="Genomic_DNA"/>
</dbReference>
<comment type="caution">
    <text evidence="3">The sequence shown here is derived from an EMBL/GenBank/DDBJ whole genome shotgun (WGS) entry which is preliminary data.</text>
</comment>
<feature type="region of interest" description="Disordered" evidence="1">
    <location>
        <begin position="47"/>
        <end position="68"/>
    </location>
</feature>
<keyword evidence="2" id="KW-0812">Transmembrane</keyword>
<sequence length="597" mass="64346">MDGSADVTTFDDGLYHPPTKSSTKTSPTSIEADPDAAMVVSAASPVSMDAPASTATSQGARSGWKSKHGAGAAIPLESFAAPSANVSSSAPVSSSVTASSTVAVSSSTAIPTPEILSIGSIGVDAPPPKHNSGRAVGVAIGSVAAVLAIVLLVGYLTSQTFRRWRERRRARYTETKWTISRPLREDHSPGSSMREVPQIQILTNELVYGPVDPFARSMPRQPRMPFNLYRSDPVEEMDEERGWLWGTQTSKKTGTGRFVTPGLGIGRYRSKKGRAHPPPPAGSHQSYALSDDSDEIKEELLYAGEAGGASSEYDHHQHEGESSQGQKLSGVSYLLGKLKQSISSNSPFNSLGSSTGRLRVESSQSQWDEVGQLAYDDEKDIIASRYDDDDERDIASQSDDDDDDDEKTVGFHDVERTASLSSAPTTLTDQLELPELPAFTWDDHSGVKVSKTKRARAPSLEVEINGGHAEYRRASPTLAAFRHPAAGPRTSAVNSVRQIVSRLEQREGKLAVNTHLPKPSSSSSSSNRKRRDALPSRLQTQQSDPFTLLPTRAASRTRTAGKPLHPLVKAKSKHLFPGGYVGRSPTKKLRRKESPDS</sequence>
<evidence type="ECO:0000256" key="2">
    <source>
        <dbReference type="SAM" id="Phobius"/>
    </source>
</evidence>
<feature type="compositionally biased region" description="Low complexity" evidence="1">
    <location>
        <begin position="17"/>
        <end position="31"/>
    </location>
</feature>
<gene>
    <name evidence="3" type="ORF">PCASD_25578</name>
</gene>
<evidence type="ECO:0000313" key="3">
    <source>
        <dbReference type="EMBL" id="PLW05336.1"/>
    </source>
</evidence>
<feature type="region of interest" description="Disordered" evidence="1">
    <location>
        <begin position="254"/>
        <end position="288"/>
    </location>
</feature>
<feature type="compositionally biased region" description="Basic and acidic residues" evidence="1">
    <location>
        <begin position="407"/>
        <end position="416"/>
    </location>
</feature>
<feature type="transmembrane region" description="Helical" evidence="2">
    <location>
        <begin position="135"/>
        <end position="158"/>
    </location>
</feature>
<proteinExistence type="predicted"/>
<evidence type="ECO:0000313" key="4">
    <source>
        <dbReference type="Proteomes" id="UP000235392"/>
    </source>
</evidence>
<feature type="region of interest" description="Disordered" evidence="1">
    <location>
        <begin position="381"/>
        <end position="428"/>
    </location>
</feature>
<feature type="region of interest" description="Disordered" evidence="1">
    <location>
        <begin position="504"/>
        <end position="597"/>
    </location>
</feature>